<dbReference type="EMBL" id="LODL01000039">
    <property type="protein sequence ID" value="KXB29184.1"/>
    <property type="molecule type" value="Genomic_DNA"/>
</dbReference>
<organism evidence="1 2">
    <name type="scientific">Dechloromonas denitrificans</name>
    <dbReference type="NCBI Taxonomy" id="281362"/>
    <lineage>
        <taxon>Bacteria</taxon>
        <taxon>Pseudomonadati</taxon>
        <taxon>Pseudomonadota</taxon>
        <taxon>Betaproteobacteria</taxon>
        <taxon>Rhodocyclales</taxon>
        <taxon>Azonexaceae</taxon>
        <taxon>Dechloromonas</taxon>
    </lineage>
</organism>
<evidence type="ECO:0000313" key="2">
    <source>
        <dbReference type="Proteomes" id="UP000070186"/>
    </source>
</evidence>
<evidence type="ECO:0000313" key="1">
    <source>
        <dbReference type="EMBL" id="KXB29184.1"/>
    </source>
</evidence>
<dbReference type="AlphaFoldDB" id="A0A133XE15"/>
<sequence>MVGRRVIPGFAAPCAGSAQSGQMLLDACYVEQFAHHACGTSQAKFRFCTKMFTDQQQAAEAGGVDLPGLRKVQTQSLLRLTRGEFADLPE</sequence>
<proteinExistence type="predicted"/>
<protein>
    <submittedName>
        <fullName evidence="1">Uncharacterized protein</fullName>
    </submittedName>
</protein>
<gene>
    <name evidence="1" type="ORF">AT959_18530</name>
</gene>
<reference evidence="1 2" key="1">
    <citation type="submission" date="2015-12" db="EMBL/GenBank/DDBJ databases">
        <title>Nitrous oxide reduction kinetics distinguish bacteria harboring typical versus atypical NosZ.</title>
        <authorList>
            <person name="Yoon S."/>
            <person name="Nissen S."/>
            <person name="Park D."/>
            <person name="Sanford R.A."/>
            <person name="Loeffler F.E."/>
        </authorList>
    </citation>
    <scope>NUCLEOTIDE SEQUENCE [LARGE SCALE GENOMIC DNA]</scope>
    <source>
        <strain evidence="1 2">ATCC BAA-841</strain>
    </source>
</reference>
<comment type="caution">
    <text evidence="1">The sequence shown here is derived from an EMBL/GenBank/DDBJ whole genome shotgun (WGS) entry which is preliminary data.</text>
</comment>
<accession>A0A133XE15</accession>
<name>A0A133XE15_9RHOO</name>
<dbReference type="STRING" id="281362.AT959_18530"/>
<dbReference type="Proteomes" id="UP000070186">
    <property type="component" value="Unassembled WGS sequence"/>
</dbReference>
<keyword evidence="2" id="KW-1185">Reference proteome</keyword>